<evidence type="ECO:0000313" key="2">
    <source>
        <dbReference type="Proteomes" id="UP000789702"/>
    </source>
</evidence>
<feature type="non-terminal residue" evidence="1">
    <location>
        <position position="544"/>
    </location>
</feature>
<name>A0ACA9MBV3_9GLOM</name>
<accession>A0ACA9MBV3</accession>
<dbReference type="EMBL" id="CAJVPU010008348">
    <property type="protein sequence ID" value="CAG8582897.1"/>
    <property type="molecule type" value="Genomic_DNA"/>
</dbReference>
<reference evidence="1" key="1">
    <citation type="submission" date="2021-06" db="EMBL/GenBank/DDBJ databases">
        <authorList>
            <person name="Kallberg Y."/>
            <person name="Tangrot J."/>
            <person name="Rosling A."/>
        </authorList>
    </citation>
    <scope>NUCLEOTIDE SEQUENCE</scope>
    <source>
        <strain evidence="1">IL203A</strain>
    </source>
</reference>
<proteinExistence type="predicted"/>
<keyword evidence="2" id="KW-1185">Reference proteome</keyword>
<comment type="caution">
    <text evidence="1">The sequence shown here is derived from an EMBL/GenBank/DDBJ whole genome shotgun (WGS) entry which is preliminary data.</text>
</comment>
<protein>
    <submittedName>
        <fullName evidence="1">3785_t:CDS:1</fullName>
    </submittedName>
</protein>
<sequence>MTSSEPPVLQSINETLSSIPPRELPFTENEIRISLQLNPDQFNVQTTINMHAFRALTNQHPNRPFIEYLIKSITKGFRFNFTGPRTKLVQPNLKSIDLEPTALEKYIQEEISKGHICSPFTEELPPCDLYQINPCGLVEKKGTNTKVYRVISHLSAPFGSSINDGIDSLEFATKYENVNHAIRWINLYGRGCTLSKIDIKDAYRILPVHPVDQVLQGMEYKEKLYFDKALAFGNKASDDFLIISKSDGKKELQQFLQILNIINVPFKESKLEDFEEMGLQKRAPITGRLANVVMPSVTPSKYPETRPPKTKNIRIDRKKVPNTSQNKPMVQQRWQSMAHTKRCANKIHQDVIQSQDPLVKQILKTIEANHRHTPVRQKMHITRAHLRHIKRSLDLKNPDDLLFWTVALAAFYGLARLGELIPNDKTDKTKIPSIRALRFEKIGAKTFATIQLTRTKNHKSANRVSLIINPTADDLCPIQALKAYTIRHTCGSYAPRNESLFIRHNGSWSTKRWFCKKLKAILPHSNVTGHSFRAGGTTELVIRG</sequence>
<dbReference type="Proteomes" id="UP000789702">
    <property type="component" value="Unassembled WGS sequence"/>
</dbReference>
<organism evidence="1 2">
    <name type="scientific">Dentiscutata heterogama</name>
    <dbReference type="NCBI Taxonomy" id="1316150"/>
    <lineage>
        <taxon>Eukaryota</taxon>
        <taxon>Fungi</taxon>
        <taxon>Fungi incertae sedis</taxon>
        <taxon>Mucoromycota</taxon>
        <taxon>Glomeromycotina</taxon>
        <taxon>Glomeromycetes</taxon>
        <taxon>Diversisporales</taxon>
        <taxon>Gigasporaceae</taxon>
        <taxon>Dentiscutata</taxon>
    </lineage>
</organism>
<evidence type="ECO:0000313" key="1">
    <source>
        <dbReference type="EMBL" id="CAG8582897.1"/>
    </source>
</evidence>
<gene>
    <name evidence="1" type="ORF">DHETER_LOCUS6545</name>
</gene>